<dbReference type="EMBL" id="AGBB01000123">
    <property type="protein sequence ID" value="EGY79601.1"/>
    <property type="molecule type" value="Genomic_DNA"/>
</dbReference>
<evidence type="ECO:0000256" key="1">
    <source>
        <dbReference type="SAM" id="Phobius"/>
    </source>
</evidence>
<organism evidence="2 3">
    <name type="scientific">Peptoniphilus indolicus ATCC 29427</name>
    <dbReference type="NCBI Taxonomy" id="997350"/>
    <lineage>
        <taxon>Bacteria</taxon>
        <taxon>Bacillati</taxon>
        <taxon>Bacillota</taxon>
        <taxon>Tissierellia</taxon>
        <taxon>Tissierellales</taxon>
        <taxon>Peptoniphilaceae</taxon>
        <taxon>Peptoniphilus</taxon>
    </lineage>
</organism>
<feature type="transmembrane region" description="Helical" evidence="1">
    <location>
        <begin position="5"/>
        <end position="23"/>
    </location>
</feature>
<keyword evidence="1" id="KW-0812">Transmembrane</keyword>
<protein>
    <submittedName>
        <fullName evidence="2">Uncharacterized protein</fullName>
    </submittedName>
</protein>
<dbReference type="STRING" id="997350.HMPREF9129_1269"/>
<dbReference type="HOGENOM" id="CLU_3028281_0_0_9"/>
<dbReference type="PATRIC" id="fig|997350.3.peg.1218"/>
<evidence type="ECO:0000313" key="2">
    <source>
        <dbReference type="EMBL" id="EGY79601.1"/>
    </source>
</evidence>
<feature type="transmembrane region" description="Helical" evidence="1">
    <location>
        <begin position="29"/>
        <end position="47"/>
    </location>
</feature>
<comment type="caution">
    <text evidence="2">The sequence shown here is derived from an EMBL/GenBank/DDBJ whole genome shotgun (WGS) entry which is preliminary data.</text>
</comment>
<keyword evidence="1" id="KW-1133">Transmembrane helix</keyword>
<dbReference type="Proteomes" id="UP000003422">
    <property type="component" value="Unassembled WGS sequence"/>
</dbReference>
<keyword evidence="3" id="KW-1185">Reference proteome</keyword>
<accession>G4D4D9</accession>
<keyword evidence="1" id="KW-0472">Membrane</keyword>
<dbReference type="AlphaFoldDB" id="G4D4D9"/>
<name>G4D4D9_9FIRM</name>
<reference evidence="2 3" key="1">
    <citation type="submission" date="2011-06" db="EMBL/GenBank/DDBJ databases">
        <authorList>
            <person name="Muzny D."/>
            <person name="Qin X."/>
            <person name="Deng J."/>
            <person name="Jiang H."/>
            <person name="Liu Y."/>
            <person name="Qu J."/>
            <person name="Song X.-Z."/>
            <person name="Zhang L."/>
            <person name="Thornton R."/>
            <person name="Coyle M."/>
            <person name="Francisco L."/>
            <person name="Jackson L."/>
            <person name="Javaid M."/>
            <person name="Korchina V."/>
            <person name="Kovar C."/>
            <person name="Mata R."/>
            <person name="Mathew T."/>
            <person name="Ngo R."/>
            <person name="Nguyen L."/>
            <person name="Nguyen N."/>
            <person name="Okwuonu G."/>
            <person name="Ongeri F."/>
            <person name="Pham C."/>
            <person name="Simmons D."/>
            <person name="Wilczek-Boney K."/>
            <person name="Hale W."/>
            <person name="Jakkamsetti A."/>
            <person name="Pham P."/>
            <person name="Ruth R."/>
            <person name="San Lucas F."/>
            <person name="Warren J."/>
            <person name="Zhang J."/>
            <person name="Zhao Z."/>
            <person name="Zhou C."/>
            <person name="Zhu D."/>
            <person name="Lee S."/>
            <person name="Bess C."/>
            <person name="Blankenburg K."/>
            <person name="Forbes L."/>
            <person name="Fu Q."/>
            <person name="Gubbala S."/>
            <person name="Hirani K."/>
            <person name="Jayaseelan J.C."/>
            <person name="Lara F."/>
            <person name="Munidasa M."/>
            <person name="Palculict T."/>
            <person name="Patil S."/>
            <person name="Pu L.-L."/>
            <person name="Saada N."/>
            <person name="Tang L."/>
            <person name="Weissenberger G."/>
            <person name="Zhu Y."/>
            <person name="Hemphill L."/>
            <person name="Shang Y."/>
            <person name="Youmans B."/>
            <person name="Ayvaz T."/>
            <person name="Ross M."/>
            <person name="Santibanez J."/>
            <person name="Aqrawi P."/>
            <person name="Gross S."/>
            <person name="Joshi V."/>
            <person name="Fowler G."/>
            <person name="Nazareth L."/>
            <person name="Reid J."/>
            <person name="Worley K."/>
            <person name="Petrosino J."/>
            <person name="Highlander S."/>
            <person name="Gibbs R."/>
        </authorList>
    </citation>
    <scope>NUCLEOTIDE SEQUENCE [LARGE SCALE GENOMIC DNA]</scope>
    <source>
        <strain evidence="2 3">ATCC 29427</strain>
    </source>
</reference>
<sequence length="55" mass="6421">MKDFIIGLIILLIGLVFYFTNLFSRCTQIIFGFVVLIYLSYSGYKNFKELNSSKK</sequence>
<proteinExistence type="predicted"/>
<dbReference type="RefSeq" id="WP_004821437.1">
    <property type="nucleotide sequence ID" value="NZ_JH165061.1"/>
</dbReference>
<gene>
    <name evidence="2" type="ORF">HMPREF9129_1269</name>
</gene>
<evidence type="ECO:0000313" key="3">
    <source>
        <dbReference type="Proteomes" id="UP000003422"/>
    </source>
</evidence>